<organism evidence="1 2">
    <name type="scientific">Clytia hemisphaerica</name>
    <dbReference type="NCBI Taxonomy" id="252671"/>
    <lineage>
        <taxon>Eukaryota</taxon>
        <taxon>Metazoa</taxon>
        <taxon>Cnidaria</taxon>
        <taxon>Hydrozoa</taxon>
        <taxon>Hydroidolina</taxon>
        <taxon>Leptothecata</taxon>
        <taxon>Obeliida</taxon>
        <taxon>Clytiidae</taxon>
        <taxon>Clytia</taxon>
    </lineage>
</organism>
<reference evidence="1" key="1">
    <citation type="submission" date="2021-01" db="UniProtKB">
        <authorList>
            <consortium name="EnsemblMetazoa"/>
        </authorList>
    </citation>
    <scope>IDENTIFICATION</scope>
</reference>
<proteinExistence type="predicted"/>
<accession>A0A7M5V537</accession>
<protein>
    <submittedName>
        <fullName evidence="1">Uncharacterized protein</fullName>
    </submittedName>
</protein>
<dbReference type="AlphaFoldDB" id="A0A7M5V537"/>
<keyword evidence="2" id="KW-1185">Reference proteome</keyword>
<dbReference type="Proteomes" id="UP000594262">
    <property type="component" value="Unplaced"/>
</dbReference>
<name>A0A7M5V537_9CNID</name>
<evidence type="ECO:0000313" key="1">
    <source>
        <dbReference type="EnsemblMetazoa" id="CLYHEMP003781.1"/>
    </source>
</evidence>
<evidence type="ECO:0000313" key="2">
    <source>
        <dbReference type="Proteomes" id="UP000594262"/>
    </source>
</evidence>
<sequence>KVQQTKWNSIGDCHKFPNTGKATTMVALTRKSNVVKILVLMAICAIGQYEASNLIEKCKNKAVPLCPIKDDFYACVQSLMEKCLDRSDAYGQRIGLGSLSCAMKTLDVEVCWDENLCQLITLVYHECV</sequence>
<dbReference type="EnsemblMetazoa" id="CLYHEMT003781.1">
    <property type="protein sequence ID" value="CLYHEMP003781.1"/>
    <property type="gene ID" value="CLYHEMG003781"/>
</dbReference>